<dbReference type="InterPro" id="IPR019292">
    <property type="entry name" value="McrC"/>
</dbReference>
<keyword evidence="2" id="KW-1185">Reference proteome</keyword>
<organism evidence="1 2">
    <name type="scientific">Pseudoalteromonas piscicida</name>
    <dbReference type="NCBI Taxonomy" id="43662"/>
    <lineage>
        <taxon>Bacteria</taxon>
        <taxon>Pseudomonadati</taxon>
        <taxon>Pseudomonadota</taxon>
        <taxon>Gammaproteobacteria</taxon>
        <taxon>Alteromonadales</taxon>
        <taxon>Pseudoalteromonadaceae</taxon>
        <taxon>Pseudoalteromonas</taxon>
    </lineage>
</organism>
<dbReference type="AlphaFoldDB" id="A0A2A5JMD4"/>
<gene>
    <name evidence="1" type="ORF">CEX98_16560</name>
</gene>
<protein>
    <recommendedName>
        <fullName evidence="3">Restriction endonuclease</fullName>
    </recommendedName>
</protein>
<evidence type="ECO:0000313" key="1">
    <source>
        <dbReference type="EMBL" id="PCK30586.1"/>
    </source>
</evidence>
<dbReference type="Pfam" id="PF10117">
    <property type="entry name" value="McrBC"/>
    <property type="match status" value="1"/>
</dbReference>
<dbReference type="PANTHER" id="PTHR38733">
    <property type="entry name" value="PROTEIN MCRC"/>
    <property type="match status" value="1"/>
</dbReference>
<accession>A0A2A5JMD4</accession>
<dbReference type="RefSeq" id="WP_099643143.1">
    <property type="nucleotide sequence ID" value="NZ_NKHF01000077.1"/>
</dbReference>
<dbReference type="Proteomes" id="UP000228621">
    <property type="component" value="Unassembled WGS sequence"/>
</dbReference>
<name>A0A2A5JMD4_PSEO7</name>
<evidence type="ECO:0008006" key="3">
    <source>
        <dbReference type="Google" id="ProtNLM"/>
    </source>
</evidence>
<evidence type="ECO:0000313" key="2">
    <source>
        <dbReference type="Proteomes" id="UP000228621"/>
    </source>
</evidence>
<proteinExistence type="predicted"/>
<dbReference type="EMBL" id="NKHF01000077">
    <property type="protein sequence ID" value="PCK30586.1"/>
    <property type="molecule type" value="Genomic_DNA"/>
</dbReference>
<comment type="caution">
    <text evidence="1">The sequence shown here is derived from an EMBL/GenBank/DDBJ whole genome shotgun (WGS) entry which is preliminary data.</text>
</comment>
<dbReference type="OrthoDB" id="307209at2"/>
<reference evidence="2" key="1">
    <citation type="journal article" date="2019" name="Genome Announc.">
        <title>Draft Genome Sequence of Pseudoalteromonas piscicida Strain 36Y ROTHPW, an Hypersaline Seawater Isolate from the South Coast of Sonora, Mexico.</title>
        <authorList>
            <person name="Sanchez-Diaz R."/>
            <person name="Molina-Garza Z.J."/>
            <person name="Cruz-Suarez L.E."/>
            <person name="Selvin J."/>
            <person name="Kiran G.S."/>
            <person name="Ibarra-Gamez J.C."/>
            <person name="Gomez-Gil B."/>
            <person name="Galaviz-Silva L."/>
        </authorList>
    </citation>
    <scope>NUCLEOTIDE SEQUENCE [LARGE SCALE GENOMIC DNA]</scope>
    <source>
        <strain evidence="2">36Y_RITHPW</strain>
    </source>
</reference>
<dbReference type="PANTHER" id="PTHR38733:SF1">
    <property type="entry name" value="TYPE IV METHYL-DIRECTED RESTRICTION ENZYME ECOKMCRBC"/>
    <property type="match status" value="1"/>
</dbReference>
<sequence length="414" mass="46193">MTLVEYGAPISIQLTEKEVESLRLASSSWRKKLRLKYSPLSISGNGNNSYLVTARGVAGFISVGDLHLEIIPKYIAESDSDSWKVSMWRFLSYGKGFNLFEHTRIGLSRQDGIVDLLAELFLSSVQGVNEIGYAISYKEVEVVGGNLVGYLNPERYDTFLPVTGELHLITDELSNDNDINQLLKWAGAQLEANVESNELRKRLMHWSEELSHVSDVKPLRKVAAQRLNNYSHLKPAVEISELLLDDLTVNFSQDFANVPGFLWDSDALFERAIFRLFKETLLSCGLRVVKQHLTLASGDNGQKLITIPDLLFKNSERIVFLGDAKYKNYKGRPSPEDFYQIMAGAALVGLDCAALIYPASGGELLIDEFTVASNQKPGRVYAVKIGINAFSSSSSLFSLKRELKHWIESILSSS</sequence>